<evidence type="ECO:0000313" key="1">
    <source>
        <dbReference type="EMBL" id="EAY31151.1"/>
    </source>
</evidence>
<protein>
    <submittedName>
        <fullName evidence="1">Uncharacterized protein</fullName>
    </submittedName>
</protein>
<dbReference type="Pfam" id="PF07606">
    <property type="entry name" value="DUF1569"/>
    <property type="match status" value="1"/>
</dbReference>
<dbReference type="Proteomes" id="UP000004095">
    <property type="component" value="Unassembled WGS sequence"/>
</dbReference>
<accession>A1ZF49</accession>
<dbReference type="eggNOG" id="COG2030">
    <property type="taxonomic scope" value="Bacteria"/>
</dbReference>
<dbReference type="InterPro" id="IPR011463">
    <property type="entry name" value="DUF1569"/>
</dbReference>
<dbReference type="AlphaFoldDB" id="A1ZF49"/>
<sequence>MMNTTVSHREFLTTQVPNILQNLQVDATPQWGMMTAQHMLEHLAKITKASVKQYGAPPAEPTEGQLKFKAFVNEGEFKKNDTKTGKLEGLHYATFDEAREAAIEAIEWFYQAFAQNPDLQPYNPTMGALSFDELQRLHNKHYRHHLKQFDLM</sequence>
<gene>
    <name evidence="1" type="ORF">M23134_07561</name>
</gene>
<proteinExistence type="predicted"/>
<dbReference type="OrthoDB" id="2599194at2"/>
<dbReference type="EMBL" id="AAWS01000004">
    <property type="protein sequence ID" value="EAY31151.1"/>
    <property type="molecule type" value="Genomic_DNA"/>
</dbReference>
<dbReference type="RefSeq" id="WP_002694307.1">
    <property type="nucleotide sequence ID" value="NZ_AAWS01000004.1"/>
</dbReference>
<evidence type="ECO:0000313" key="2">
    <source>
        <dbReference type="Proteomes" id="UP000004095"/>
    </source>
</evidence>
<keyword evidence="2" id="KW-1185">Reference proteome</keyword>
<reference evidence="1 2" key="1">
    <citation type="submission" date="2007-01" db="EMBL/GenBank/DDBJ databases">
        <authorList>
            <person name="Haygood M."/>
            <person name="Podell S."/>
            <person name="Anderson C."/>
            <person name="Hopkinson B."/>
            <person name="Roe K."/>
            <person name="Barbeau K."/>
            <person name="Gaasterland T."/>
            <person name="Ferriera S."/>
            <person name="Johnson J."/>
            <person name="Kravitz S."/>
            <person name="Beeson K."/>
            <person name="Sutton G."/>
            <person name="Rogers Y.-H."/>
            <person name="Friedman R."/>
            <person name="Frazier M."/>
            <person name="Venter J.C."/>
        </authorList>
    </citation>
    <scope>NUCLEOTIDE SEQUENCE [LARGE SCALE GENOMIC DNA]</scope>
    <source>
        <strain evidence="1 2">ATCC 23134</strain>
    </source>
</reference>
<comment type="caution">
    <text evidence="1">The sequence shown here is derived from an EMBL/GenBank/DDBJ whole genome shotgun (WGS) entry which is preliminary data.</text>
</comment>
<organism evidence="1 2">
    <name type="scientific">Microscilla marina ATCC 23134</name>
    <dbReference type="NCBI Taxonomy" id="313606"/>
    <lineage>
        <taxon>Bacteria</taxon>
        <taxon>Pseudomonadati</taxon>
        <taxon>Bacteroidota</taxon>
        <taxon>Cytophagia</taxon>
        <taxon>Cytophagales</taxon>
        <taxon>Microscillaceae</taxon>
        <taxon>Microscilla</taxon>
    </lineage>
</organism>
<name>A1ZF49_MICM2</name>